<reference evidence="1 2" key="1">
    <citation type="submission" date="2018-08" db="EMBL/GenBank/DDBJ databases">
        <title>Genome and evolution of the arbuscular mycorrhizal fungus Diversispora epigaea (formerly Glomus versiforme) and its bacterial endosymbionts.</title>
        <authorList>
            <person name="Sun X."/>
            <person name="Fei Z."/>
            <person name="Harrison M."/>
        </authorList>
    </citation>
    <scope>NUCLEOTIDE SEQUENCE [LARGE SCALE GENOMIC DNA]</scope>
    <source>
        <strain evidence="1 2">IT104</strain>
    </source>
</reference>
<accession>A0A397JYN2</accession>
<dbReference type="Proteomes" id="UP000266861">
    <property type="component" value="Unassembled WGS sequence"/>
</dbReference>
<dbReference type="Gene3D" id="1.25.40.420">
    <property type="match status" value="1"/>
</dbReference>
<keyword evidence="2" id="KW-1185">Reference proteome</keyword>
<organism evidence="1 2">
    <name type="scientific">Diversispora epigaea</name>
    <dbReference type="NCBI Taxonomy" id="1348612"/>
    <lineage>
        <taxon>Eukaryota</taxon>
        <taxon>Fungi</taxon>
        <taxon>Fungi incertae sedis</taxon>
        <taxon>Mucoromycota</taxon>
        <taxon>Glomeromycotina</taxon>
        <taxon>Glomeromycetes</taxon>
        <taxon>Diversisporales</taxon>
        <taxon>Diversisporaceae</taxon>
        <taxon>Diversispora</taxon>
    </lineage>
</organism>
<dbReference type="AlphaFoldDB" id="A0A397JYN2"/>
<sequence>MIDANEELSEKLESYLIEAKDSWLRTHSSFVYHSIFKFKELENFCNNIIAKYPNLIFESEEDFTSLQESALISILKNDDLQMEESIVIISYNIIMSICVSFQRYDYLIINLQNQSFPNLSYVCGRYHNSGHSRRWKDIVNNDTLYIAELACNNYENYEENELENDENNDIQEELLQNTRVRDANRG</sequence>
<protein>
    <submittedName>
        <fullName evidence="1">Uncharacterized protein</fullName>
    </submittedName>
</protein>
<dbReference type="OrthoDB" id="298084at2759"/>
<comment type="caution">
    <text evidence="1">The sequence shown here is derived from an EMBL/GenBank/DDBJ whole genome shotgun (WGS) entry which is preliminary data.</text>
</comment>
<gene>
    <name evidence="1" type="ORF">Glove_9g256</name>
</gene>
<proteinExistence type="predicted"/>
<name>A0A397JYN2_9GLOM</name>
<evidence type="ECO:0000313" key="2">
    <source>
        <dbReference type="Proteomes" id="UP000266861"/>
    </source>
</evidence>
<evidence type="ECO:0000313" key="1">
    <source>
        <dbReference type="EMBL" id="RHZ89963.1"/>
    </source>
</evidence>
<dbReference type="EMBL" id="PQFF01000007">
    <property type="protein sequence ID" value="RHZ89963.1"/>
    <property type="molecule type" value="Genomic_DNA"/>
</dbReference>